<dbReference type="AlphaFoldDB" id="A0A6F9E8J0"/>
<evidence type="ECO:0000259" key="4">
    <source>
        <dbReference type="SMART" id="SM00382"/>
    </source>
</evidence>
<dbReference type="FunFam" id="3.40.50.300:FF:000216">
    <property type="entry name" value="Type VII secretion ATPase EccA"/>
    <property type="match status" value="1"/>
</dbReference>
<dbReference type="Proteomes" id="UP000502196">
    <property type="component" value="Chromosome"/>
</dbReference>
<dbReference type="PANTHER" id="PTHR43392">
    <property type="entry name" value="AAA-TYPE ATPASE FAMILY PROTEIN / ANKYRIN REPEAT FAMILY PROTEIN"/>
    <property type="match status" value="1"/>
</dbReference>
<reference evidence="5 6" key="1">
    <citation type="submission" date="2020-04" db="EMBL/GenBank/DDBJ databases">
        <authorList>
            <person name="Hogendoorn C."/>
        </authorList>
    </citation>
    <scope>NUCLEOTIDE SEQUENCE [LARGE SCALE GENOMIC DNA]</scope>
    <source>
        <strain evidence="5">COOX1</strain>
    </source>
</reference>
<dbReference type="EMBL" id="LR792683">
    <property type="protein sequence ID" value="CAB3393160.1"/>
    <property type="molecule type" value="Genomic_DNA"/>
</dbReference>
<dbReference type="GO" id="GO:0016887">
    <property type="term" value="F:ATP hydrolysis activity"/>
    <property type="evidence" value="ECO:0007669"/>
    <property type="project" value="InterPro"/>
</dbReference>
<dbReference type="InterPro" id="IPR000641">
    <property type="entry name" value="CbxX/CfxQ"/>
</dbReference>
<sequence length="357" mass="40687">MNKTGKRPSPAAERILNRYVQGELALAEALRQLYAFPSRTPEHFQPAKSTTQVVDLGHSRLPTVKTAEDGAKRTSADSYEDLFREMLDELNRFIGLHRLKNVLHEAFAFAEIQRRREELNLKAEPVVWHMIFQGNPGTGKTTMARFMAKWLHRFGILSKGQLVEVERADLVGEYIGHTAQKTREQIQRALGGVLFVDEAYSLARGGSKDFGREAVDTLVKAAEDHRTDLVVVLAGYPREMEAFLRLNPGLPSRFPIQLHFDDYSADELLSIADRMLAEREYRLSPDARRRLSAWLSEQTAAGTCFGNARFGNARLVRNVLERALRRQARRLLREGIPDREALMTLRAEDFTWEVGER</sequence>
<dbReference type="RefSeq" id="WP_232059658.1">
    <property type="nucleotide sequence ID" value="NZ_CP047972.1"/>
</dbReference>
<dbReference type="CDD" id="cd00009">
    <property type="entry name" value="AAA"/>
    <property type="match status" value="1"/>
</dbReference>
<dbReference type="Gene3D" id="1.10.8.60">
    <property type="match status" value="1"/>
</dbReference>
<accession>A0A6F9E8J0</accession>
<dbReference type="Pfam" id="PF17866">
    <property type="entry name" value="AAA_lid_6"/>
    <property type="match status" value="1"/>
</dbReference>
<evidence type="ECO:0000313" key="6">
    <source>
        <dbReference type="Proteomes" id="UP000502196"/>
    </source>
</evidence>
<comment type="similarity">
    <text evidence="1">Belongs to the CbxX/CfxQ family.</text>
</comment>
<evidence type="ECO:0000256" key="1">
    <source>
        <dbReference type="ARBA" id="ARBA00010378"/>
    </source>
</evidence>
<dbReference type="InterPro" id="IPR027417">
    <property type="entry name" value="P-loop_NTPase"/>
</dbReference>
<gene>
    <name evidence="5" type="ORF">COOX1_1771</name>
</gene>
<feature type="domain" description="AAA+ ATPase" evidence="4">
    <location>
        <begin position="126"/>
        <end position="264"/>
    </location>
</feature>
<evidence type="ECO:0000256" key="2">
    <source>
        <dbReference type="ARBA" id="ARBA00022741"/>
    </source>
</evidence>
<dbReference type="SMART" id="SM00382">
    <property type="entry name" value="AAA"/>
    <property type="match status" value="1"/>
</dbReference>
<evidence type="ECO:0000256" key="3">
    <source>
        <dbReference type="ARBA" id="ARBA00022840"/>
    </source>
</evidence>
<dbReference type="InterPro" id="IPR003959">
    <property type="entry name" value="ATPase_AAA_core"/>
</dbReference>
<dbReference type="GO" id="GO:0005524">
    <property type="term" value="F:ATP binding"/>
    <property type="evidence" value="ECO:0007669"/>
    <property type="project" value="UniProtKB-KW"/>
</dbReference>
<proteinExistence type="inferred from homology"/>
<dbReference type="PANTHER" id="PTHR43392:SF2">
    <property type="entry name" value="AAA-TYPE ATPASE FAMILY PROTEIN _ ANKYRIN REPEAT FAMILY PROTEIN"/>
    <property type="match status" value="1"/>
</dbReference>
<dbReference type="InterPro" id="IPR041627">
    <property type="entry name" value="AAA_lid_6"/>
</dbReference>
<organism evidence="5 6">
    <name type="scientific">Kyrpidia spormannii</name>
    <dbReference type="NCBI Taxonomy" id="2055160"/>
    <lineage>
        <taxon>Bacteria</taxon>
        <taxon>Bacillati</taxon>
        <taxon>Bacillota</taxon>
        <taxon>Bacilli</taxon>
        <taxon>Bacillales</taxon>
        <taxon>Alicyclobacillaceae</taxon>
        <taxon>Kyrpidia</taxon>
    </lineage>
</organism>
<dbReference type="InterPro" id="IPR003593">
    <property type="entry name" value="AAA+_ATPase"/>
</dbReference>
<evidence type="ECO:0000313" key="5">
    <source>
        <dbReference type="EMBL" id="CAB3393160.1"/>
    </source>
</evidence>
<dbReference type="InterPro" id="IPR050773">
    <property type="entry name" value="CbxX/CfxQ_RuBisCO_ESX"/>
</dbReference>
<protein>
    <submittedName>
        <fullName evidence="5">AAA family ATPase</fullName>
    </submittedName>
</protein>
<keyword evidence="3" id="KW-0067">ATP-binding</keyword>
<keyword evidence="2" id="KW-0547">Nucleotide-binding</keyword>
<dbReference type="Pfam" id="PF00004">
    <property type="entry name" value="AAA"/>
    <property type="match status" value="1"/>
</dbReference>
<dbReference type="SUPFAM" id="SSF52540">
    <property type="entry name" value="P-loop containing nucleoside triphosphate hydrolases"/>
    <property type="match status" value="1"/>
</dbReference>
<dbReference type="Gene3D" id="3.40.50.300">
    <property type="entry name" value="P-loop containing nucleotide triphosphate hydrolases"/>
    <property type="match status" value="1"/>
</dbReference>
<dbReference type="PRINTS" id="PR00819">
    <property type="entry name" value="CBXCFQXSUPER"/>
</dbReference>
<name>A0A6F9E8J0_9BACL</name>